<gene>
    <name evidence="1" type="ORF">PsYK624_034190</name>
</gene>
<organism evidence="1 2">
    <name type="scientific">Phanerochaete sordida</name>
    <dbReference type="NCBI Taxonomy" id="48140"/>
    <lineage>
        <taxon>Eukaryota</taxon>
        <taxon>Fungi</taxon>
        <taxon>Dikarya</taxon>
        <taxon>Basidiomycota</taxon>
        <taxon>Agaricomycotina</taxon>
        <taxon>Agaricomycetes</taxon>
        <taxon>Polyporales</taxon>
        <taxon>Phanerochaetaceae</taxon>
        <taxon>Phanerochaete</taxon>
    </lineage>
</organism>
<comment type="caution">
    <text evidence="1">The sequence shown here is derived from an EMBL/GenBank/DDBJ whole genome shotgun (WGS) entry which is preliminary data.</text>
</comment>
<dbReference type="EMBL" id="BPQB01000006">
    <property type="protein sequence ID" value="GJE87336.1"/>
    <property type="molecule type" value="Genomic_DNA"/>
</dbReference>
<dbReference type="OrthoDB" id="2757234at2759"/>
<name>A0A9P3G304_9APHY</name>
<dbReference type="AlphaFoldDB" id="A0A9P3G304"/>
<protein>
    <recommendedName>
        <fullName evidence="3">F-box domain-containing protein</fullName>
    </recommendedName>
</protein>
<sequence length="551" mass="59764">MPLHGILSLTERRVLEAKHECLQRQALAIRKEMNTGNTAAVLPEHILVTIFQLYAAAPCLPDIHGWLAISWVCSRWRTIALLAAVLWTQIPVTELAVVGSYLSRSKTLPLYITGKLCNVPKEKVGNKIQRDQSLRSITTWSSVLTHAARIEGLTIDHDFRLKQGRLCASGLRYAKFPKLRCLSIQGRNIDELHPVKDCEQLPALLRGLDQMQQLEEVATKCIPLPLVTNLFSPSLKKLDIGILAYATPAAAWTLPWDTFWSKLGQLSSLQQLSLATFPPLPASGTAHLPPTPLTLPALTKLTLSWRDTDRALEAAHFLAHTALPARCALHVAQTGGTGTVRAFEALCAAVARARAAPAAPLRTLRIARVTEHAVQLACWTAALSVAALVVRPGAPRAPEPAPLLKVAVHSSCSAAQLGGLLRMLPLQSVTNVALCDASGGFLSPGMPAHGVRALLVSEQAAHEAIRGLGGGGCVPVPMPALEALHLVDLYVGEDGRGWAGELRTSLQRRSKQLPDAPRLRLVVDDPKLHDTRKWMYIVEPVVESVGYVMRL</sequence>
<reference evidence="1 2" key="1">
    <citation type="submission" date="2021-08" db="EMBL/GenBank/DDBJ databases">
        <title>Draft Genome Sequence of Phanerochaete sordida strain YK-624.</title>
        <authorList>
            <person name="Mori T."/>
            <person name="Dohra H."/>
            <person name="Suzuki T."/>
            <person name="Kawagishi H."/>
            <person name="Hirai H."/>
        </authorList>
    </citation>
    <scope>NUCLEOTIDE SEQUENCE [LARGE SCALE GENOMIC DNA]</scope>
    <source>
        <strain evidence="1 2">YK-624</strain>
    </source>
</reference>
<evidence type="ECO:0008006" key="3">
    <source>
        <dbReference type="Google" id="ProtNLM"/>
    </source>
</evidence>
<evidence type="ECO:0000313" key="2">
    <source>
        <dbReference type="Proteomes" id="UP000703269"/>
    </source>
</evidence>
<accession>A0A9P3G304</accession>
<keyword evidence="2" id="KW-1185">Reference proteome</keyword>
<proteinExistence type="predicted"/>
<dbReference type="Gene3D" id="1.20.1280.50">
    <property type="match status" value="1"/>
</dbReference>
<dbReference type="SUPFAM" id="SSF52047">
    <property type="entry name" value="RNI-like"/>
    <property type="match status" value="1"/>
</dbReference>
<evidence type="ECO:0000313" key="1">
    <source>
        <dbReference type="EMBL" id="GJE87336.1"/>
    </source>
</evidence>
<dbReference type="Proteomes" id="UP000703269">
    <property type="component" value="Unassembled WGS sequence"/>
</dbReference>